<dbReference type="EMBL" id="FOYL01000015">
    <property type="protein sequence ID" value="SFR28769.1"/>
    <property type="molecule type" value="Genomic_DNA"/>
</dbReference>
<dbReference type="RefSeq" id="WP_093605109.1">
    <property type="nucleotide sequence ID" value="NZ_FOYL01000015.1"/>
</dbReference>
<name>A0A1I6FFP7_9PSEU</name>
<proteinExistence type="predicted"/>
<dbReference type="STRING" id="84724.SAMN04488564_11578"/>
<dbReference type="OrthoDB" id="3213425at2"/>
<dbReference type="Proteomes" id="UP000198583">
    <property type="component" value="Unassembled WGS sequence"/>
</dbReference>
<evidence type="ECO:0008006" key="3">
    <source>
        <dbReference type="Google" id="ProtNLM"/>
    </source>
</evidence>
<organism evidence="1 2">
    <name type="scientific">Lentzea waywayandensis</name>
    <dbReference type="NCBI Taxonomy" id="84724"/>
    <lineage>
        <taxon>Bacteria</taxon>
        <taxon>Bacillati</taxon>
        <taxon>Actinomycetota</taxon>
        <taxon>Actinomycetes</taxon>
        <taxon>Pseudonocardiales</taxon>
        <taxon>Pseudonocardiaceae</taxon>
        <taxon>Lentzea</taxon>
    </lineage>
</organism>
<dbReference type="AlphaFoldDB" id="A0A1I6FFP7"/>
<keyword evidence="2" id="KW-1185">Reference proteome</keyword>
<gene>
    <name evidence="1" type="ORF">SAMN04488564_11578</name>
</gene>
<dbReference type="SUPFAM" id="SSF48452">
    <property type="entry name" value="TPR-like"/>
    <property type="match status" value="1"/>
</dbReference>
<sequence>MHDDASPSLPPPHAKIGLVHIRHLRAMTSALRAVDYRYGGGACRTQVEAMLSWCDKAFAHSASAAVRRDFRDAIAELHALAGWTAFDAGLGGSAHRHFLLALDFAQDEDLVANIRYRMGRVHLHHGGPAEALGMFRLAGIVANSHHTKAILAANQAWCYAEMGDRVAALALLGRAHDEFARADVDRAAPWAAFFDVHDLAGITGAVYTSLASTVDRGFARPAITSLRQAVTGYRDDMARSRTFALIALSLNHLLEGDADEAAVTAGLAVVQTGDMMSARTRKKLDPLHAEAGRRRATTLRELITPLLAAPSHAA</sequence>
<evidence type="ECO:0000313" key="2">
    <source>
        <dbReference type="Proteomes" id="UP000198583"/>
    </source>
</evidence>
<dbReference type="InterPro" id="IPR011990">
    <property type="entry name" value="TPR-like_helical_dom_sf"/>
</dbReference>
<evidence type="ECO:0000313" key="1">
    <source>
        <dbReference type="EMBL" id="SFR28769.1"/>
    </source>
</evidence>
<protein>
    <recommendedName>
        <fullName evidence="3">Tetratricopeptide repeat-containing protein</fullName>
    </recommendedName>
</protein>
<dbReference type="Gene3D" id="1.25.40.10">
    <property type="entry name" value="Tetratricopeptide repeat domain"/>
    <property type="match status" value="1"/>
</dbReference>
<accession>A0A1I6FFP7</accession>
<reference evidence="2" key="1">
    <citation type="submission" date="2016-10" db="EMBL/GenBank/DDBJ databases">
        <authorList>
            <person name="Varghese N."/>
            <person name="Submissions S."/>
        </authorList>
    </citation>
    <scope>NUCLEOTIDE SEQUENCE [LARGE SCALE GENOMIC DNA]</scope>
    <source>
        <strain evidence="2">DSM 44232</strain>
    </source>
</reference>